<dbReference type="Pfam" id="PF14322">
    <property type="entry name" value="SusD-like_3"/>
    <property type="match status" value="1"/>
</dbReference>
<dbReference type="EMBL" id="CP014224">
    <property type="protein sequence ID" value="ANW96648.1"/>
    <property type="molecule type" value="Genomic_DNA"/>
</dbReference>
<comment type="similarity">
    <text evidence="2">Belongs to the SusD family.</text>
</comment>
<feature type="signal peptide" evidence="6">
    <location>
        <begin position="1"/>
        <end position="21"/>
    </location>
</feature>
<protein>
    <recommendedName>
        <fullName evidence="11">RagB/SusD family nutrient uptake outer membrane protein</fullName>
    </recommendedName>
</protein>
<reference evidence="9 10" key="1">
    <citation type="submission" date="2016-02" db="EMBL/GenBank/DDBJ databases">
        <authorList>
            <person name="Wen L."/>
            <person name="He K."/>
            <person name="Yang H."/>
        </authorList>
    </citation>
    <scope>NUCLEOTIDE SEQUENCE [LARGE SCALE GENOMIC DNA]</scope>
    <source>
        <strain evidence="9 10">CZ1127</strain>
    </source>
</reference>
<dbReference type="Pfam" id="PF07980">
    <property type="entry name" value="SusD_RagB"/>
    <property type="match status" value="1"/>
</dbReference>
<evidence type="ECO:0000256" key="3">
    <source>
        <dbReference type="ARBA" id="ARBA00022729"/>
    </source>
</evidence>
<comment type="subcellular location">
    <subcellularLocation>
        <location evidence="1">Cell outer membrane</location>
    </subcellularLocation>
</comment>
<dbReference type="RefSeq" id="WP_068827001.1">
    <property type="nucleotide sequence ID" value="NZ_CP014224.1"/>
</dbReference>
<dbReference type="InterPro" id="IPR012944">
    <property type="entry name" value="SusD_RagB_dom"/>
</dbReference>
<evidence type="ECO:0000256" key="4">
    <source>
        <dbReference type="ARBA" id="ARBA00023136"/>
    </source>
</evidence>
<proteinExistence type="inferred from homology"/>
<dbReference type="Proteomes" id="UP000092967">
    <property type="component" value="Chromosome"/>
</dbReference>
<dbReference type="InterPro" id="IPR011990">
    <property type="entry name" value="TPR-like_helical_dom_sf"/>
</dbReference>
<name>A0A1B1Y7D2_9FLAO</name>
<evidence type="ECO:0000313" key="10">
    <source>
        <dbReference type="Proteomes" id="UP000092967"/>
    </source>
</evidence>
<dbReference type="SUPFAM" id="SSF48452">
    <property type="entry name" value="TPR-like"/>
    <property type="match status" value="1"/>
</dbReference>
<evidence type="ECO:0000313" key="9">
    <source>
        <dbReference type="EMBL" id="ANW96648.1"/>
    </source>
</evidence>
<organism evidence="9 10">
    <name type="scientific">Wenyingzhuangia fucanilytica</name>
    <dbReference type="NCBI Taxonomy" id="1790137"/>
    <lineage>
        <taxon>Bacteria</taxon>
        <taxon>Pseudomonadati</taxon>
        <taxon>Bacteroidota</taxon>
        <taxon>Flavobacteriia</taxon>
        <taxon>Flavobacteriales</taxon>
        <taxon>Flavobacteriaceae</taxon>
        <taxon>Wenyingzhuangia</taxon>
    </lineage>
</organism>
<evidence type="ECO:0000256" key="2">
    <source>
        <dbReference type="ARBA" id="ARBA00006275"/>
    </source>
</evidence>
<dbReference type="AlphaFoldDB" id="A0A1B1Y7D2"/>
<keyword evidence="5" id="KW-0998">Cell outer membrane</keyword>
<dbReference type="Gene3D" id="1.25.40.390">
    <property type="match status" value="1"/>
</dbReference>
<keyword evidence="4" id="KW-0472">Membrane</keyword>
<dbReference type="GO" id="GO:0009279">
    <property type="term" value="C:cell outer membrane"/>
    <property type="evidence" value="ECO:0007669"/>
    <property type="project" value="UniProtKB-SubCell"/>
</dbReference>
<evidence type="ECO:0000256" key="1">
    <source>
        <dbReference type="ARBA" id="ARBA00004442"/>
    </source>
</evidence>
<accession>A0A1B1Y7D2</accession>
<feature type="domain" description="RagB/SusD" evidence="7">
    <location>
        <begin position="291"/>
        <end position="581"/>
    </location>
</feature>
<evidence type="ECO:0000259" key="8">
    <source>
        <dbReference type="Pfam" id="PF14322"/>
    </source>
</evidence>
<feature type="domain" description="SusD-like N-terminal" evidence="8">
    <location>
        <begin position="83"/>
        <end position="223"/>
    </location>
</feature>
<keyword evidence="3 6" id="KW-0732">Signal</keyword>
<evidence type="ECO:0000259" key="7">
    <source>
        <dbReference type="Pfam" id="PF07980"/>
    </source>
</evidence>
<gene>
    <name evidence="9" type="ORF">AXE80_10340</name>
</gene>
<sequence>MKNTKKIIGILTLSATMFVSCGDLLEDAFDSKLTVEPKTQYSPEQVFSTVEGVETAVNGMYSQLQGYDYYGAKLRLLTWPHSGKYNSKQGANQDANTLNVTNTNINLDAVWLGMYQTINSANQIIENVADKASLSNRDTSLGQAFFIRAIVYFDLVRLFGEVPLRVVSPTKDELHLANSTEEEIYSQIIADLKLASQLLPDRGQYKDGRVLKYAANAYLAKVYVTIAGRNDATLHVSNFDPVLESEISSAVITDFWQEAADELDEVINNGGYTMTTTFGDLFAEGVQNTSESIFELQYGAFGDDRSNDIIRDVISTDHPSVPAGSTVFGRIRPNKEMFSDHVLQYGGLTGADYAGKDPAVDFIPGGNAGKAVTFDLTIADPRLTETYVYNSYTRTNNGNEFKVFPVQNNNRGNNAYPFLNKYKDASYNNVTTNLNIVLLRYAEVLLLRAEVENELNGPGSAYQYVNQVLLRARTTATGTTTLPADWDGTSVPDQDTFRERIMKEYEYELNGEAHEWFYMRRRGLGRFVQEIKHHNEAVVFYGSENNKDVIFGDGVDPTPSSLESEMHIPIPLSETSANRDVN</sequence>
<dbReference type="PROSITE" id="PS51257">
    <property type="entry name" value="PROKAR_LIPOPROTEIN"/>
    <property type="match status" value="1"/>
</dbReference>
<feature type="chain" id="PRO_5008532577" description="RagB/SusD family nutrient uptake outer membrane protein" evidence="6">
    <location>
        <begin position="22"/>
        <end position="582"/>
    </location>
</feature>
<dbReference type="KEGG" id="wfu:AXE80_10340"/>
<evidence type="ECO:0008006" key="11">
    <source>
        <dbReference type="Google" id="ProtNLM"/>
    </source>
</evidence>
<evidence type="ECO:0000256" key="6">
    <source>
        <dbReference type="SAM" id="SignalP"/>
    </source>
</evidence>
<dbReference type="STRING" id="1790137.AXE80_10340"/>
<dbReference type="InterPro" id="IPR033985">
    <property type="entry name" value="SusD-like_N"/>
</dbReference>
<keyword evidence="10" id="KW-1185">Reference proteome</keyword>
<dbReference type="OrthoDB" id="5694214at2"/>
<evidence type="ECO:0000256" key="5">
    <source>
        <dbReference type="ARBA" id="ARBA00023237"/>
    </source>
</evidence>